<gene>
    <name evidence="5" type="ORF">FNZ56_08955</name>
</gene>
<sequence length="470" mass="50705">MGEVGVRRSRRGEFGGAGHGGSCLRLAATRMRTRARFSDANSNARTQNARAASRAPRRRSRLALRACESSGEGMALSALRVLVVEDHGFQRRVALRLLAECGIEGVLEAADGTSALALLERQAQPPDVVLVDLDMPGMDGIEFIGHVAQRRLARAVALVSALDPALLNTVQTMARAYGLFVLGSVEKPLTGDKLQAVLAKYEERQAEAGEDEAIEVSGEDMRAALAAGEVVPWFQPQVEFGNGKAIGIEALARWRRADGHVVLPRHFIPVIERHGLAEALTEAMLVQACQWKRQWDDAGMRLRLSVNVSPATLHDPAAADHYQRLVQELGVDPADVVLEITESLVMADAARGLGVLARLRLKGFGLSIDDFGTGYSSLAQLSQVPFTELKIDQGFVTDAHAQPRKRAVVEASLDLARKLGLETVAEGVETTDDWQMLAALGCDAAQGFLVSPAVPGEELVATIGRWRRPN</sequence>
<dbReference type="PANTHER" id="PTHR33121:SF79">
    <property type="entry name" value="CYCLIC DI-GMP PHOSPHODIESTERASE PDED-RELATED"/>
    <property type="match status" value="1"/>
</dbReference>
<evidence type="ECO:0000256" key="2">
    <source>
        <dbReference type="SAM" id="MobiDB-lite"/>
    </source>
</evidence>
<dbReference type="SUPFAM" id="SSF141868">
    <property type="entry name" value="EAL domain-like"/>
    <property type="match status" value="1"/>
</dbReference>
<dbReference type="OrthoDB" id="9812358at2"/>
<keyword evidence="6" id="KW-1185">Reference proteome</keyword>
<feature type="modified residue" description="4-aspartylphosphate" evidence="1">
    <location>
        <position position="132"/>
    </location>
</feature>
<evidence type="ECO:0000259" key="3">
    <source>
        <dbReference type="PROSITE" id="PS50110"/>
    </source>
</evidence>
<accession>A0A516V627</accession>
<dbReference type="InterPro" id="IPR035919">
    <property type="entry name" value="EAL_sf"/>
</dbReference>
<dbReference type="Gene3D" id="3.40.50.2300">
    <property type="match status" value="1"/>
</dbReference>
<dbReference type="InterPro" id="IPR011006">
    <property type="entry name" value="CheY-like_superfamily"/>
</dbReference>
<dbReference type="AlphaFoldDB" id="A0A516V627"/>
<dbReference type="InterPro" id="IPR001789">
    <property type="entry name" value="Sig_transdc_resp-reg_receiver"/>
</dbReference>
<dbReference type="GO" id="GO:0071111">
    <property type="term" value="F:cyclic-guanylate-specific phosphodiesterase activity"/>
    <property type="evidence" value="ECO:0007669"/>
    <property type="project" value="InterPro"/>
</dbReference>
<dbReference type="GO" id="GO:0000160">
    <property type="term" value="P:phosphorelay signal transduction system"/>
    <property type="evidence" value="ECO:0007669"/>
    <property type="project" value="InterPro"/>
</dbReference>
<evidence type="ECO:0000313" key="6">
    <source>
        <dbReference type="Proteomes" id="UP000315891"/>
    </source>
</evidence>
<dbReference type="EMBL" id="CP041742">
    <property type="protein sequence ID" value="QDQ73996.1"/>
    <property type="molecule type" value="Genomic_DNA"/>
</dbReference>
<dbReference type="InterPro" id="IPR001633">
    <property type="entry name" value="EAL_dom"/>
</dbReference>
<dbReference type="CDD" id="cd01948">
    <property type="entry name" value="EAL"/>
    <property type="match status" value="1"/>
</dbReference>
<name>A0A516V627_9GAMM</name>
<feature type="region of interest" description="Disordered" evidence="2">
    <location>
        <begin position="37"/>
        <end position="57"/>
    </location>
</feature>
<feature type="domain" description="EAL" evidence="4">
    <location>
        <begin position="214"/>
        <end position="467"/>
    </location>
</feature>
<feature type="compositionally biased region" description="Polar residues" evidence="2">
    <location>
        <begin position="39"/>
        <end position="48"/>
    </location>
</feature>
<dbReference type="Gene3D" id="3.20.20.450">
    <property type="entry name" value="EAL domain"/>
    <property type="match status" value="1"/>
</dbReference>
<dbReference type="SUPFAM" id="SSF52172">
    <property type="entry name" value="CheY-like"/>
    <property type="match status" value="1"/>
</dbReference>
<organism evidence="5 6">
    <name type="scientific">Pseudoluteimonas lycopersici</name>
    <dbReference type="NCBI Taxonomy" id="1324796"/>
    <lineage>
        <taxon>Bacteria</taxon>
        <taxon>Pseudomonadati</taxon>
        <taxon>Pseudomonadota</taxon>
        <taxon>Gammaproteobacteria</taxon>
        <taxon>Lysobacterales</taxon>
        <taxon>Lysobacteraceae</taxon>
        <taxon>Pseudoluteimonas</taxon>
    </lineage>
</organism>
<proteinExistence type="predicted"/>
<dbReference type="Pfam" id="PF00563">
    <property type="entry name" value="EAL"/>
    <property type="match status" value="1"/>
</dbReference>
<evidence type="ECO:0000313" key="5">
    <source>
        <dbReference type="EMBL" id="QDQ73996.1"/>
    </source>
</evidence>
<dbReference type="Proteomes" id="UP000315891">
    <property type="component" value="Chromosome"/>
</dbReference>
<protein>
    <submittedName>
        <fullName evidence="5">EAL domain-containing response regulator</fullName>
    </submittedName>
</protein>
<evidence type="ECO:0000256" key="1">
    <source>
        <dbReference type="PROSITE-ProRule" id="PRU00169"/>
    </source>
</evidence>
<dbReference type="Pfam" id="PF00072">
    <property type="entry name" value="Response_reg"/>
    <property type="match status" value="1"/>
</dbReference>
<reference evidence="5 6" key="1">
    <citation type="submission" date="2019-07" db="EMBL/GenBank/DDBJ databases">
        <title>Lysobacter weifangensis sp. nov., isolated from bensulfuron-methyl contaminated farmland soil.</title>
        <authorList>
            <person name="Zhao H."/>
        </authorList>
    </citation>
    <scope>NUCLEOTIDE SEQUENCE [LARGE SCALE GENOMIC DNA]</scope>
    <source>
        <strain evidence="5 6">CC-Bw-6</strain>
    </source>
</reference>
<dbReference type="PROSITE" id="PS50110">
    <property type="entry name" value="RESPONSE_REGULATORY"/>
    <property type="match status" value="1"/>
</dbReference>
<evidence type="ECO:0000259" key="4">
    <source>
        <dbReference type="PROSITE" id="PS50883"/>
    </source>
</evidence>
<dbReference type="PANTHER" id="PTHR33121">
    <property type="entry name" value="CYCLIC DI-GMP PHOSPHODIESTERASE PDEF"/>
    <property type="match status" value="1"/>
</dbReference>
<dbReference type="InterPro" id="IPR050706">
    <property type="entry name" value="Cyclic-di-GMP_PDE-like"/>
</dbReference>
<keyword evidence="1" id="KW-0597">Phosphoprotein</keyword>
<dbReference type="PROSITE" id="PS50883">
    <property type="entry name" value="EAL"/>
    <property type="match status" value="1"/>
</dbReference>
<feature type="domain" description="Response regulatory" evidence="3">
    <location>
        <begin position="80"/>
        <end position="202"/>
    </location>
</feature>
<dbReference type="SMART" id="SM00052">
    <property type="entry name" value="EAL"/>
    <property type="match status" value="1"/>
</dbReference>
<dbReference type="SMART" id="SM00448">
    <property type="entry name" value="REC"/>
    <property type="match status" value="1"/>
</dbReference>